<feature type="transmembrane region" description="Helical" evidence="2">
    <location>
        <begin position="739"/>
        <end position="762"/>
    </location>
</feature>
<dbReference type="InterPro" id="IPR016024">
    <property type="entry name" value="ARM-type_fold"/>
</dbReference>
<dbReference type="EMBL" id="BAABCP010000002">
    <property type="protein sequence ID" value="GAA3947827.1"/>
    <property type="molecule type" value="Genomic_DNA"/>
</dbReference>
<keyword evidence="2" id="KW-1133">Transmembrane helix</keyword>
<accession>A0ABP7NK32</accession>
<sequence>MASEVGNGQVAIFPTFKGFRRGVMKEIEGAEKDGSARFRKGFSKSSTTAGRDAGVGFRKGFQTANADLGKQVQADVTKAARAVSSARLKEQDAAGRVRVAEAQLAEARKKHAADSSQVIRAEERLASEVRKLEAAQDATRSASDRLAAAQQRLAGTAPAVGRGFAAVRKNLADLMAPVTALSKGLGGLASKAFTPVLRSVGEFAKRVTGPMRSAIGTAVSGLRDFGLNVANRVVSPLANAENVLRAKFGPQIQKLKGALAPVGRAFKGAFGLAGQAISGIGAVMGPVASGIGRVFSTAMDGVKRVAGDAAQFVGSTFKAAGAAVAATLGIALTKGFGRLEKIDTARTKLTALGNNVEDVDKLMTAATDSVDGTAFGLDEAANAAAAFAAAKVPIDKVGAALNSTAATAAVAGTDMQTMGDIFAKVAATGKLDGATLMQLQKHQVAILPMIAEHYKVTGEEARKMVSEGKVSFEDFVAITGQLGDAAKVMGTSFKGMASNVGAALSRIGAVILGPAFEGLKTVMPGVINALKQVQHAIEPLFATLGEKVAPVFERIGAALSGWKFDGSGLKDIGAVFAPLLPVIGAVAGALGGMMARLPIIGKLFAGLSGPLGLVIGLLGSLTLFSPDTLSNGIQSLVDGVTTMLPKLIEGIADTVSRVVPVIAERLTENLPVLVQGAADLVLALVDAIVASLPALLDALVGIIPGLVGALLAAIPALLDAGLQMMQGLIQGIVTAVPMIITAITDLLPTLLTTILGFLPQIIESGINLFLGLVTALVAAIPQIITALLEALPLIFEAIVGAIPLLLDAGIQLFLGLVDAVTTILPDLLTAIVDLLPAIVESLVSMIPTLLAAAVDLFTRLVLAIPVILPQLLTAIVGMLPQIVSALISLIPTLLVAAIELFTALIKAIPEIIPKLIAAVKEMGPRIVDAVKSIGPKLLDAGKAIIRNLIDGVKSMFGKVGEAFGGLMDFVKGFFPHSPAKRGPFSGAGWTRVREGGESLVDQFQSGVDAAKRSLQVPFSAAMSASAGGSLGASTASGGPGVLITGDVYTRDEDELVRKLQRAQRAAYFRSGALVRVG</sequence>
<proteinExistence type="predicted"/>
<feature type="coiled-coil region" evidence="1">
    <location>
        <begin position="90"/>
        <end position="152"/>
    </location>
</feature>
<feature type="transmembrane region" description="Helical" evidence="2">
    <location>
        <begin position="793"/>
        <end position="814"/>
    </location>
</feature>
<feature type="transmembrane region" description="Helical" evidence="2">
    <location>
        <begin position="885"/>
        <end position="905"/>
    </location>
</feature>
<dbReference type="Proteomes" id="UP001501591">
    <property type="component" value="Unassembled WGS sequence"/>
</dbReference>
<evidence type="ECO:0000313" key="5">
    <source>
        <dbReference type="Proteomes" id="UP001501591"/>
    </source>
</evidence>
<evidence type="ECO:0000313" key="4">
    <source>
        <dbReference type="EMBL" id="GAA3947827.1"/>
    </source>
</evidence>
<feature type="transmembrane region" description="Helical" evidence="2">
    <location>
        <begin position="572"/>
        <end position="591"/>
    </location>
</feature>
<dbReference type="NCBIfam" id="TIGR02675">
    <property type="entry name" value="tape_meas_nterm"/>
    <property type="match status" value="1"/>
</dbReference>
<dbReference type="RefSeq" id="WP_344820232.1">
    <property type="nucleotide sequence ID" value="NZ_BAABCP010000002.1"/>
</dbReference>
<feature type="transmembrane region" description="Helical" evidence="2">
    <location>
        <begin position="834"/>
        <end position="853"/>
    </location>
</feature>
<dbReference type="InterPro" id="IPR013491">
    <property type="entry name" value="Tape_meas_N"/>
</dbReference>
<keyword evidence="2" id="KW-0472">Membrane</keyword>
<keyword evidence="1" id="KW-0175">Coiled coil</keyword>
<evidence type="ECO:0000259" key="3">
    <source>
        <dbReference type="Pfam" id="PF20155"/>
    </source>
</evidence>
<protein>
    <recommendedName>
        <fullName evidence="3">Tape measure protein N-terminal domain-containing protein</fullName>
    </recommendedName>
</protein>
<feature type="transmembrane region" description="Helical" evidence="2">
    <location>
        <begin position="768"/>
        <end position="788"/>
    </location>
</feature>
<feature type="transmembrane region" description="Helical" evidence="2">
    <location>
        <begin position="603"/>
        <end position="624"/>
    </location>
</feature>
<feature type="transmembrane region" description="Helical" evidence="2">
    <location>
        <begin position="698"/>
        <end position="718"/>
    </location>
</feature>
<keyword evidence="2" id="KW-0812">Transmembrane</keyword>
<reference evidence="5" key="1">
    <citation type="journal article" date="2019" name="Int. J. Syst. Evol. Microbiol.">
        <title>The Global Catalogue of Microorganisms (GCM) 10K type strain sequencing project: providing services to taxonomists for standard genome sequencing and annotation.</title>
        <authorList>
            <consortium name="The Broad Institute Genomics Platform"/>
            <consortium name="The Broad Institute Genome Sequencing Center for Infectious Disease"/>
            <person name="Wu L."/>
            <person name="Ma J."/>
        </authorList>
    </citation>
    <scope>NUCLEOTIDE SEQUENCE [LARGE SCALE GENOMIC DNA]</scope>
    <source>
        <strain evidence="5">JCM 17024</strain>
    </source>
</reference>
<feature type="transmembrane region" description="Helical" evidence="2">
    <location>
        <begin position="860"/>
        <end position="879"/>
    </location>
</feature>
<evidence type="ECO:0000256" key="1">
    <source>
        <dbReference type="SAM" id="Coils"/>
    </source>
</evidence>
<organism evidence="4 5">
    <name type="scientific">Microbacterium soli</name>
    <dbReference type="NCBI Taxonomy" id="446075"/>
    <lineage>
        <taxon>Bacteria</taxon>
        <taxon>Bacillati</taxon>
        <taxon>Actinomycetota</taxon>
        <taxon>Actinomycetes</taxon>
        <taxon>Micrococcales</taxon>
        <taxon>Microbacteriaceae</taxon>
        <taxon>Microbacterium</taxon>
    </lineage>
</organism>
<evidence type="ECO:0000256" key="2">
    <source>
        <dbReference type="SAM" id="Phobius"/>
    </source>
</evidence>
<dbReference type="SUPFAM" id="SSF48371">
    <property type="entry name" value="ARM repeat"/>
    <property type="match status" value="1"/>
</dbReference>
<name>A0ABP7NK32_9MICO</name>
<keyword evidence="5" id="KW-1185">Reference proteome</keyword>
<dbReference type="Pfam" id="PF20155">
    <property type="entry name" value="TMP_3"/>
    <property type="match status" value="1"/>
</dbReference>
<comment type="caution">
    <text evidence="4">The sequence shown here is derived from an EMBL/GenBank/DDBJ whole genome shotgun (WGS) entry which is preliminary data.</text>
</comment>
<gene>
    <name evidence="4" type="ORF">GCM10022383_27030</name>
</gene>
<feature type="domain" description="Tape measure protein N-terminal" evidence="3">
    <location>
        <begin position="340"/>
        <end position="506"/>
    </location>
</feature>